<dbReference type="OrthoDB" id="3819655at2"/>
<accession>A0A543J294</accession>
<dbReference type="EMBL" id="VFPQ01000001">
    <property type="protein sequence ID" value="TQM76953.1"/>
    <property type="molecule type" value="Genomic_DNA"/>
</dbReference>
<evidence type="ECO:0000256" key="1">
    <source>
        <dbReference type="SAM" id="MobiDB-lite"/>
    </source>
</evidence>
<evidence type="ECO:0000256" key="2">
    <source>
        <dbReference type="SAM" id="Phobius"/>
    </source>
</evidence>
<organism evidence="4 5">
    <name type="scientific">Thermopolyspora flexuosa</name>
    <dbReference type="NCBI Taxonomy" id="103836"/>
    <lineage>
        <taxon>Bacteria</taxon>
        <taxon>Bacillati</taxon>
        <taxon>Actinomycetota</taxon>
        <taxon>Actinomycetes</taxon>
        <taxon>Streptosporangiales</taxon>
        <taxon>Streptosporangiaceae</taxon>
        <taxon>Thermopolyspora</taxon>
    </lineage>
</organism>
<dbReference type="InterPro" id="IPR019692">
    <property type="entry name" value="CFP-6_PH"/>
</dbReference>
<reference evidence="4 5" key="1">
    <citation type="submission" date="2019-06" db="EMBL/GenBank/DDBJ databases">
        <title>Sequencing the genomes of 1000 actinobacteria strains.</title>
        <authorList>
            <person name="Klenk H.-P."/>
        </authorList>
    </citation>
    <scope>NUCLEOTIDE SEQUENCE [LARGE SCALE GENOMIC DNA]</scope>
    <source>
        <strain evidence="4 5">DSM 43186</strain>
    </source>
</reference>
<keyword evidence="5" id="KW-1185">Reference proteome</keyword>
<keyword evidence="2" id="KW-0812">Transmembrane</keyword>
<feature type="region of interest" description="Disordered" evidence="1">
    <location>
        <begin position="120"/>
        <end position="143"/>
    </location>
</feature>
<evidence type="ECO:0000313" key="5">
    <source>
        <dbReference type="Proteomes" id="UP000319213"/>
    </source>
</evidence>
<sequence length="206" mass="22155">MKPRVFRSKGAFVLGWIWLIFAALNAVDLIARGSMPSSLIAGAVLGVLTAVIYVTCLRPGIFLREDGVLVRNPLRDAFIPWSALGDVRVTHAILIESGGRTIRSWTPQVSNRELMRMARDRAATRRAGEPDGTDDRPPRTPHDHAAALAGRTHAHWVAEQIVEESARARTRTGDTAGTLTVTWSPVPLSALGAALLLVAAAVVASL</sequence>
<protein>
    <submittedName>
        <fullName evidence="4">PH (Pleckstrin Homology) domain-containing protein</fullName>
    </submittedName>
</protein>
<dbReference type="RefSeq" id="WP_142260755.1">
    <property type="nucleotide sequence ID" value="NZ_BMPV01000005.1"/>
</dbReference>
<feature type="transmembrane region" description="Helical" evidence="2">
    <location>
        <begin position="186"/>
        <end position="204"/>
    </location>
</feature>
<keyword evidence="2" id="KW-1133">Transmembrane helix</keyword>
<dbReference type="Pfam" id="PF10756">
    <property type="entry name" value="bPH_6"/>
    <property type="match status" value="1"/>
</dbReference>
<name>A0A543J294_9ACTN</name>
<comment type="caution">
    <text evidence="4">The sequence shown here is derived from an EMBL/GenBank/DDBJ whole genome shotgun (WGS) entry which is preliminary data.</text>
</comment>
<feature type="transmembrane region" description="Helical" evidence="2">
    <location>
        <begin position="36"/>
        <end position="56"/>
    </location>
</feature>
<keyword evidence="2" id="KW-0472">Membrane</keyword>
<feature type="domain" description="Low molecular weight protein antigen 6 PH" evidence="3">
    <location>
        <begin position="58"/>
        <end position="92"/>
    </location>
</feature>
<dbReference type="AlphaFoldDB" id="A0A543J294"/>
<evidence type="ECO:0000313" key="4">
    <source>
        <dbReference type="EMBL" id="TQM76953.1"/>
    </source>
</evidence>
<proteinExistence type="predicted"/>
<dbReference type="Proteomes" id="UP000319213">
    <property type="component" value="Unassembled WGS sequence"/>
</dbReference>
<gene>
    <name evidence="4" type="ORF">FHX40_3705</name>
</gene>
<evidence type="ECO:0000259" key="3">
    <source>
        <dbReference type="Pfam" id="PF10756"/>
    </source>
</evidence>